<evidence type="ECO:0000313" key="2">
    <source>
        <dbReference type="EMBL" id="KAK3772386.1"/>
    </source>
</evidence>
<protein>
    <submittedName>
        <fullName evidence="2">Uncharacterized protein</fullName>
    </submittedName>
</protein>
<organism evidence="2 3">
    <name type="scientific">Elysia crispata</name>
    <name type="common">lettuce slug</name>
    <dbReference type="NCBI Taxonomy" id="231223"/>
    <lineage>
        <taxon>Eukaryota</taxon>
        <taxon>Metazoa</taxon>
        <taxon>Spiralia</taxon>
        <taxon>Lophotrochozoa</taxon>
        <taxon>Mollusca</taxon>
        <taxon>Gastropoda</taxon>
        <taxon>Heterobranchia</taxon>
        <taxon>Euthyneura</taxon>
        <taxon>Panpulmonata</taxon>
        <taxon>Sacoglossa</taxon>
        <taxon>Placobranchoidea</taxon>
        <taxon>Plakobranchidae</taxon>
        <taxon>Elysia</taxon>
    </lineage>
</organism>
<proteinExistence type="predicted"/>
<dbReference type="Proteomes" id="UP001283361">
    <property type="component" value="Unassembled WGS sequence"/>
</dbReference>
<dbReference type="EMBL" id="JAWDGP010003624">
    <property type="protein sequence ID" value="KAK3772386.1"/>
    <property type="molecule type" value="Genomic_DNA"/>
</dbReference>
<name>A0AAE0ZP17_9GAST</name>
<feature type="region of interest" description="Disordered" evidence="1">
    <location>
        <begin position="80"/>
        <end position="158"/>
    </location>
</feature>
<reference evidence="2" key="1">
    <citation type="journal article" date="2023" name="G3 (Bethesda)">
        <title>A reference genome for the long-term kleptoplast-retaining sea slug Elysia crispata morphotype clarki.</title>
        <authorList>
            <person name="Eastman K.E."/>
            <person name="Pendleton A.L."/>
            <person name="Shaikh M.A."/>
            <person name="Suttiyut T."/>
            <person name="Ogas R."/>
            <person name="Tomko P."/>
            <person name="Gavelis G."/>
            <person name="Widhalm J.R."/>
            <person name="Wisecaver J.H."/>
        </authorList>
    </citation>
    <scope>NUCLEOTIDE SEQUENCE</scope>
    <source>
        <strain evidence="2">ECLA1</strain>
    </source>
</reference>
<evidence type="ECO:0000313" key="3">
    <source>
        <dbReference type="Proteomes" id="UP001283361"/>
    </source>
</evidence>
<evidence type="ECO:0000256" key="1">
    <source>
        <dbReference type="SAM" id="MobiDB-lite"/>
    </source>
</evidence>
<accession>A0AAE0ZP17</accession>
<sequence>MTGFGLRSGMAVGRMRRNTSRDASTNVAAGQMRNIRPFVLEIYRTYQAQWTENLNEHLRELSQENTNHTSSISAALRKEQWTEQGRPNPSHFLGSLGRDGPVAEVQGTDCRSERSINQPSRTDNGDSIYGRTDCRSERSINQPSRTDNGGSIDQSTSHLGQTMGTVFMVELIVEAKDQSTSHLGQTMGTV</sequence>
<gene>
    <name evidence="2" type="ORF">RRG08_031410</name>
</gene>
<comment type="caution">
    <text evidence="2">The sequence shown here is derived from an EMBL/GenBank/DDBJ whole genome shotgun (WGS) entry which is preliminary data.</text>
</comment>
<feature type="compositionally biased region" description="Polar residues" evidence="1">
    <location>
        <begin position="139"/>
        <end position="158"/>
    </location>
</feature>
<dbReference type="AlphaFoldDB" id="A0AAE0ZP17"/>
<keyword evidence="3" id="KW-1185">Reference proteome</keyword>